<evidence type="ECO:0000256" key="2">
    <source>
        <dbReference type="ARBA" id="ARBA00022723"/>
    </source>
</evidence>
<evidence type="ECO:0000313" key="10">
    <source>
        <dbReference type="Proteomes" id="UP000738349"/>
    </source>
</evidence>
<keyword evidence="4" id="KW-0862">Zinc</keyword>
<dbReference type="GO" id="GO:0008270">
    <property type="term" value="F:zinc ion binding"/>
    <property type="evidence" value="ECO:0007669"/>
    <property type="project" value="UniProtKB-KW"/>
</dbReference>
<accession>A0A9P9IG14</accession>
<keyword evidence="5" id="KW-0805">Transcription regulation</keyword>
<reference evidence="9" key="1">
    <citation type="journal article" date="2021" name="Nat. Commun.">
        <title>Genetic determinants of endophytism in the Arabidopsis root mycobiome.</title>
        <authorList>
            <person name="Mesny F."/>
            <person name="Miyauchi S."/>
            <person name="Thiergart T."/>
            <person name="Pickel B."/>
            <person name="Atanasova L."/>
            <person name="Karlsson M."/>
            <person name="Huettel B."/>
            <person name="Barry K.W."/>
            <person name="Haridas S."/>
            <person name="Chen C."/>
            <person name="Bauer D."/>
            <person name="Andreopoulos W."/>
            <person name="Pangilinan J."/>
            <person name="LaButti K."/>
            <person name="Riley R."/>
            <person name="Lipzen A."/>
            <person name="Clum A."/>
            <person name="Drula E."/>
            <person name="Henrissat B."/>
            <person name="Kohler A."/>
            <person name="Grigoriev I.V."/>
            <person name="Martin F.M."/>
            <person name="Hacquard S."/>
        </authorList>
    </citation>
    <scope>NUCLEOTIDE SEQUENCE</scope>
    <source>
        <strain evidence="9">MPI-CAGE-AT-0147</strain>
    </source>
</reference>
<feature type="region of interest" description="Disordered" evidence="8">
    <location>
        <begin position="1"/>
        <end position="24"/>
    </location>
</feature>
<evidence type="ECO:0000313" key="9">
    <source>
        <dbReference type="EMBL" id="KAH7120588.1"/>
    </source>
</evidence>
<keyword evidence="10" id="KW-1185">Reference proteome</keyword>
<name>A0A9P9IG14_9HYPO</name>
<dbReference type="GO" id="GO:0006357">
    <property type="term" value="P:regulation of transcription by RNA polymerase II"/>
    <property type="evidence" value="ECO:0007669"/>
    <property type="project" value="TreeGrafter"/>
</dbReference>
<evidence type="ECO:0000256" key="4">
    <source>
        <dbReference type="ARBA" id="ARBA00022833"/>
    </source>
</evidence>
<evidence type="ECO:0000256" key="7">
    <source>
        <dbReference type="ARBA" id="ARBA00023242"/>
    </source>
</evidence>
<proteinExistence type="predicted"/>
<feature type="region of interest" description="Disordered" evidence="8">
    <location>
        <begin position="340"/>
        <end position="361"/>
    </location>
</feature>
<comment type="subcellular location">
    <subcellularLocation>
        <location evidence="1">Nucleus</location>
    </subcellularLocation>
</comment>
<evidence type="ECO:0000256" key="5">
    <source>
        <dbReference type="ARBA" id="ARBA00023015"/>
    </source>
</evidence>
<keyword evidence="3" id="KW-0863">Zinc-finger</keyword>
<keyword evidence="6" id="KW-0804">Transcription</keyword>
<feature type="compositionally biased region" description="Polar residues" evidence="8">
    <location>
        <begin position="1"/>
        <end position="16"/>
    </location>
</feature>
<comment type="caution">
    <text evidence="9">The sequence shown here is derived from an EMBL/GenBank/DDBJ whole genome shotgun (WGS) entry which is preliminary data.</text>
</comment>
<keyword evidence="7" id="KW-0539">Nucleus</keyword>
<keyword evidence="2" id="KW-0479">Metal-binding</keyword>
<dbReference type="PANTHER" id="PTHR46179:SF13">
    <property type="entry name" value="C2H2-TYPE DOMAIN-CONTAINING PROTEIN"/>
    <property type="match status" value="1"/>
</dbReference>
<gene>
    <name evidence="9" type="ORF">EDB81DRAFT_232648</name>
</gene>
<evidence type="ECO:0000256" key="1">
    <source>
        <dbReference type="ARBA" id="ARBA00004123"/>
    </source>
</evidence>
<evidence type="ECO:0000256" key="3">
    <source>
        <dbReference type="ARBA" id="ARBA00022771"/>
    </source>
</evidence>
<dbReference type="PANTHER" id="PTHR46179">
    <property type="entry name" value="ZINC FINGER PROTEIN"/>
    <property type="match status" value="1"/>
</dbReference>
<dbReference type="GO" id="GO:0005634">
    <property type="term" value="C:nucleus"/>
    <property type="evidence" value="ECO:0007669"/>
    <property type="project" value="UniProtKB-SubCell"/>
</dbReference>
<dbReference type="AlphaFoldDB" id="A0A9P9IG14"/>
<dbReference type="EMBL" id="JAGMUV010000025">
    <property type="protein sequence ID" value="KAH7120588.1"/>
    <property type="molecule type" value="Genomic_DNA"/>
</dbReference>
<dbReference type="InterPro" id="IPR051061">
    <property type="entry name" value="Zinc_finger_trans_reg"/>
</dbReference>
<dbReference type="OrthoDB" id="6077919at2759"/>
<sequence length="361" mass="40607">MKPQETDNTSPGSEASGSDPGRLQTCPECHKQFKDLKAHILTHAKERPEKCPIRSCEYHTKGFSRKYDRNRHAINHYRGTMVCGFCPGLGSIHEVSFDRLDLFKKHLLEAHKVKPKSPNERLRPESPSPPGEGAYAFGGCSICQQIFPSPSAIYDHLEDCVLAVLTYEDPAEAFNSMHLIDMADDQDFQQTMRRHKLDIGYAEPIEASPTDAYFPGPIRTDTYTTEGVSPESAPSHRSRKRLRWNYYPSSWGYDAKQMKIKKRVAAVFSGSERLDKQETLLSKDLEVRVKLPNGNSFVTDLDVMSLNRAESVYSTWQTGGDVESQSSCSEAQLQEMRELLNINTEPQGDVDDGTSPLSRQG</sequence>
<organism evidence="9 10">
    <name type="scientific">Dactylonectria macrodidyma</name>
    <dbReference type="NCBI Taxonomy" id="307937"/>
    <lineage>
        <taxon>Eukaryota</taxon>
        <taxon>Fungi</taxon>
        <taxon>Dikarya</taxon>
        <taxon>Ascomycota</taxon>
        <taxon>Pezizomycotina</taxon>
        <taxon>Sordariomycetes</taxon>
        <taxon>Hypocreomycetidae</taxon>
        <taxon>Hypocreales</taxon>
        <taxon>Nectriaceae</taxon>
        <taxon>Dactylonectria</taxon>
    </lineage>
</organism>
<dbReference type="Proteomes" id="UP000738349">
    <property type="component" value="Unassembled WGS sequence"/>
</dbReference>
<protein>
    <recommendedName>
        <fullName evidence="11">Zinc finger protein</fullName>
    </recommendedName>
</protein>
<evidence type="ECO:0000256" key="8">
    <source>
        <dbReference type="SAM" id="MobiDB-lite"/>
    </source>
</evidence>
<evidence type="ECO:0008006" key="11">
    <source>
        <dbReference type="Google" id="ProtNLM"/>
    </source>
</evidence>
<dbReference type="Gene3D" id="3.30.160.60">
    <property type="entry name" value="Classic Zinc Finger"/>
    <property type="match status" value="1"/>
</dbReference>
<evidence type="ECO:0000256" key="6">
    <source>
        <dbReference type="ARBA" id="ARBA00023163"/>
    </source>
</evidence>